<evidence type="ECO:0000256" key="1">
    <source>
        <dbReference type="SAM" id="Phobius"/>
    </source>
</evidence>
<keyword evidence="1" id="KW-1133">Transmembrane helix</keyword>
<dbReference type="Proteomes" id="UP000198287">
    <property type="component" value="Unassembled WGS sequence"/>
</dbReference>
<keyword evidence="1" id="KW-0812">Transmembrane</keyword>
<dbReference type="AlphaFoldDB" id="A0A226DRI2"/>
<proteinExistence type="predicted"/>
<gene>
    <name evidence="2" type="ORF">Fcan01_17575</name>
</gene>
<name>A0A226DRI2_FOLCA</name>
<organism evidence="2 3">
    <name type="scientific">Folsomia candida</name>
    <name type="common">Springtail</name>
    <dbReference type="NCBI Taxonomy" id="158441"/>
    <lineage>
        <taxon>Eukaryota</taxon>
        <taxon>Metazoa</taxon>
        <taxon>Ecdysozoa</taxon>
        <taxon>Arthropoda</taxon>
        <taxon>Hexapoda</taxon>
        <taxon>Collembola</taxon>
        <taxon>Entomobryomorpha</taxon>
        <taxon>Isotomoidea</taxon>
        <taxon>Isotomidae</taxon>
        <taxon>Proisotominae</taxon>
        <taxon>Folsomia</taxon>
    </lineage>
</organism>
<accession>A0A226DRI2</accession>
<evidence type="ECO:0000313" key="3">
    <source>
        <dbReference type="Proteomes" id="UP000198287"/>
    </source>
</evidence>
<comment type="caution">
    <text evidence="2">The sequence shown here is derived from an EMBL/GenBank/DDBJ whole genome shotgun (WGS) entry which is preliminary data.</text>
</comment>
<protein>
    <submittedName>
        <fullName evidence="2">Uncharacterized protein</fullName>
    </submittedName>
</protein>
<sequence length="155" mass="17583">MLSERLKTFSMPGHTPFQALQRFAVLSESFYAQRITWDKKTWLPNVTPLRKLKVFITLSALLVVADLILLYILAKEVLSYRKDAEFTLTAAVLLVMVFCVLSTAIFVSQMYLFHGKELCFIYRNMNTLKEMCRTEGGTEAGLGSASSKKSCFEGF</sequence>
<reference evidence="2 3" key="1">
    <citation type="submission" date="2015-12" db="EMBL/GenBank/DDBJ databases">
        <title>The genome of Folsomia candida.</title>
        <authorList>
            <person name="Faddeeva A."/>
            <person name="Derks M.F."/>
            <person name="Anvar Y."/>
            <person name="Smit S."/>
            <person name="Van Straalen N."/>
            <person name="Roelofs D."/>
        </authorList>
    </citation>
    <scope>NUCLEOTIDE SEQUENCE [LARGE SCALE GENOMIC DNA]</scope>
    <source>
        <strain evidence="2 3">VU population</strain>
        <tissue evidence="2">Whole body</tissue>
    </source>
</reference>
<keyword evidence="1" id="KW-0472">Membrane</keyword>
<keyword evidence="3" id="KW-1185">Reference proteome</keyword>
<evidence type="ECO:0000313" key="2">
    <source>
        <dbReference type="EMBL" id="OXA47301.1"/>
    </source>
</evidence>
<dbReference type="EMBL" id="LNIX01000013">
    <property type="protein sequence ID" value="OXA47301.1"/>
    <property type="molecule type" value="Genomic_DNA"/>
</dbReference>
<feature type="transmembrane region" description="Helical" evidence="1">
    <location>
        <begin position="86"/>
        <end position="107"/>
    </location>
</feature>
<feature type="transmembrane region" description="Helical" evidence="1">
    <location>
        <begin position="54"/>
        <end position="74"/>
    </location>
</feature>